<dbReference type="InterPro" id="IPR036069">
    <property type="entry name" value="DUF34/NIF3_sf"/>
</dbReference>
<dbReference type="EMBL" id="LCAP01000002">
    <property type="protein sequence ID" value="KKR91692.1"/>
    <property type="molecule type" value="Genomic_DNA"/>
</dbReference>
<evidence type="ECO:0000313" key="1">
    <source>
        <dbReference type="EMBL" id="KKR91692.1"/>
    </source>
</evidence>
<reference evidence="1 2" key="1">
    <citation type="journal article" date="2015" name="Nature">
        <title>rRNA introns, odd ribosomes, and small enigmatic genomes across a large radiation of phyla.</title>
        <authorList>
            <person name="Brown C.T."/>
            <person name="Hug L.A."/>
            <person name="Thomas B.C."/>
            <person name="Sharon I."/>
            <person name="Castelle C.J."/>
            <person name="Singh A."/>
            <person name="Wilkins M.J."/>
            <person name="Williams K.H."/>
            <person name="Banfield J.F."/>
        </authorList>
    </citation>
    <scope>NUCLEOTIDE SEQUENCE [LARGE SCALE GENOMIC DNA]</scope>
</reference>
<dbReference type="Proteomes" id="UP000034190">
    <property type="component" value="Unassembled WGS sequence"/>
</dbReference>
<sequence>MLKESAYVKIRVAVPLAAAAAVRQALGQIGAGIQGNYEYCSSSIKQTGRFKPGSGAQPAIGKIGQPEEVAEELIEVICRKDLVEAAVAAVKKIHPYEEPAIDIMPRYDIV</sequence>
<gene>
    <name evidence="1" type="ORF">UU43_C0002G0001</name>
</gene>
<organism evidence="1 2">
    <name type="scientific">Candidatus Falkowbacteria bacterium GW2011_GWA2_41_14</name>
    <dbReference type="NCBI Taxonomy" id="1618635"/>
    <lineage>
        <taxon>Bacteria</taxon>
        <taxon>Candidatus Falkowiibacteriota</taxon>
    </lineage>
</organism>
<name>A0A0G0XUW5_9BACT</name>
<dbReference type="PANTHER" id="PTHR41774">
    <property type="match status" value="1"/>
</dbReference>
<evidence type="ECO:0000313" key="2">
    <source>
        <dbReference type="Proteomes" id="UP000034190"/>
    </source>
</evidence>
<dbReference type="AlphaFoldDB" id="A0A0G0XUW5"/>
<proteinExistence type="predicted"/>
<protein>
    <submittedName>
        <fullName evidence="1">Uncharacterized protein</fullName>
    </submittedName>
</protein>
<accession>A0A0G0XUW5</accession>
<dbReference type="PANTHER" id="PTHR41774:SF1">
    <property type="entry name" value="NGG1P INTERACTING FACTOR NIF3"/>
    <property type="match status" value="1"/>
</dbReference>
<dbReference type="InterPro" id="IPR015867">
    <property type="entry name" value="N-reg_PII/ATP_PRibTrfase_C"/>
</dbReference>
<dbReference type="SUPFAM" id="SSF102705">
    <property type="entry name" value="NIF3 (NGG1p interacting factor 3)-like"/>
    <property type="match status" value="1"/>
</dbReference>
<dbReference type="Gene3D" id="3.30.70.120">
    <property type="match status" value="1"/>
</dbReference>
<comment type="caution">
    <text evidence="1">The sequence shown here is derived from an EMBL/GenBank/DDBJ whole genome shotgun (WGS) entry which is preliminary data.</text>
</comment>